<accession>A0A427XQ11</accession>
<keyword evidence="3" id="KW-1185">Reference proteome</keyword>
<feature type="region of interest" description="Disordered" evidence="1">
    <location>
        <begin position="153"/>
        <end position="175"/>
    </location>
</feature>
<dbReference type="RefSeq" id="XP_028475653.1">
    <property type="nucleotide sequence ID" value="XM_028623679.1"/>
</dbReference>
<protein>
    <submittedName>
        <fullName evidence="2">Uncharacterized protein</fullName>
    </submittedName>
</protein>
<feature type="region of interest" description="Disordered" evidence="1">
    <location>
        <begin position="39"/>
        <end position="58"/>
    </location>
</feature>
<evidence type="ECO:0000313" key="2">
    <source>
        <dbReference type="EMBL" id="RSH80934.1"/>
    </source>
</evidence>
<comment type="caution">
    <text evidence="2">The sequence shown here is derived from an EMBL/GenBank/DDBJ whole genome shotgun (WGS) entry which is preliminary data.</text>
</comment>
<evidence type="ECO:0000256" key="1">
    <source>
        <dbReference type="SAM" id="MobiDB-lite"/>
    </source>
</evidence>
<dbReference type="EMBL" id="RSCE01000007">
    <property type="protein sequence ID" value="RSH80934.1"/>
    <property type="molecule type" value="Genomic_DNA"/>
</dbReference>
<name>A0A427XQ11_9TREE</name>
<feature type="region of interest" description="Disordered" evidence="1">
    <location>
        <begin position="1"/>
        <end position="26"/>
    </location>
</feature>
<proteinExistence type="predicted"/>
<dbReference type="GeneID" id="39592906"/>
<organism evidence="2 3">
    <name type="scientific">Apiotrichum porosum</name>
    <dbReference type="NCBI Taxonomy" id="105984"/>
    <lineage>
        <taxon>Eukaryota</taxon>
        <taxon>Fungi</taxon>
        <taxon>Dikarya</taxon>
        <taxon>Basidiomycota</taxon>
        <taxon>Agaricomycotina</taxon>
        <taxon>Tremellomycetes</taxon>
        <taxon>Trichosporonales</taxon>
        <taxon>Trichosporonaceae</taxon>
        <taxon>Apiotrichum</taxon>
    </lineage>
</organism>
<sequence length="202" mass="21734">MEKNSFKPAAPSMRSSHSRRPRSSLPSCFGSCFSKASQYDALDDGTPPPTAPPANLRPALVQQGKVATRPQATCTFIEPATTVNRVSARPLPPVASRRIIAPPCSAVGSKVAARRVPRSSLPSEVLAEEDEDVYTARYTAPKSDVWLCSRPTGNARPRNAPVFTRSCSDSSDSSVEEKTYISSHCARNLRKSPSTQGLTTSE</sequence>
<reference evidence="2 3" key="1">
    <citation type="submission" date="2018-11" db="EMBL/GenBank/DDBJ databases">
        <title>Genome sequence of Apiotrichum porosum DSM 27194.</title>
        <authorList>
            <person name="Aliyu H."/>
            <person name="Gorte O."/>
            <person name="Ochsenreither K."/>
        </authorList>
    </citation>
    <scope>NUCLEOTIDE SEQUENCE [LARGE SCALE GENOMIC DNA]</scope>
    <source>
        <strain evidence="2 3">DSM 27194</strain>
    </source>
</reference>
<evidence type="ECO:0000313" key="3">
    <source>
        <dbReference type="Proteomes" id="UP000279236"/>
    </source>
</evidence>
<dbReference type="Proteomes" id="UP000279236">
    <property type="component" value="Unassembled WGS sequence"/>
</dbReference>
<gene>
    <name evidence="2" type="ORF">EHS24_008363</name>
</gene>
<dbReference type="AlphaFoldDB" id="A0A427XQ11"/>